<dbReference type="GeneID" id="30194960"/>
<dbReference type="OrthoDB" id="269227at2759"/>
<comment type="caution">
    <text evidence="9">The sequence shown here is derived from an EMBL/GenBank/DDBJ whole genome shotgun (WGS) entry which is preliminary data.</text>
</comment>
<dbReference type="InterPro" id="IPR012132">
    <property type="entry name" value="GMC_OxRdtase"/>
</dbReference>
<dbReference type="Pfam" id="PF05199">
    <property type="entry name" value="GMC_oxred_C"/>
    <property type="match status" value="1"/>
</dbReference>
<keyword evidence="5" id="KW-0812">Transmembrane</keyword>
<name>A0A1E3IVZ1_9TREE</name>
<evidence type="ECO:0000259" key="8">
    <source>
        <dbReference type="PROSITE" id="PS00624"/>
    </source>
</evidence>
<dbReference type="PROSITE" id="PS00623">
    <property type="entry name" value="GMC_OXRED_1"/>
    <property type="match status" value="1"/>
</dbReference>
<organism evidence="9 10">
    <name type="scientific">Cryptococcus wingfieldii CBS 7118</name>
    <dbReference type="NCBI Taxonomy" id="1295528"/>
    <lineage>
        <taxon>Eukaryota</taxon>
        <taxon>Fungi</taxon>
        <taxon>Dikarya</taxon>
        <taxon>Basidiomycota</taxon>
        <taxon>Agaricomycotina</taxon>
        <taxon>Tremellomycetes</taxon>
        <taxon>Tremellales</taxon>
        <taxon>Cryptococcaceae</taxon>
        <taxon>Cryptococcus</taxon>
    </lineage>
</organism>
<evidence type="ECO:0000259" key="7">
    <source>
        <dbReference type="PROSITE" id="PS00623"/>
    </source>
</evidence>
<dbReference type="InterPro" id="IPR000172">
    <property type="entry name" value="GMC_OxRdtase_N"/>
</dbReference>
<comment type="similarity">
    <text evidence="2 3">Belongs to the GMC oxidoreductase family.</text>
</comment>
<evidence type="ECO:0000256" key="4">
    <source>
        <dbReference type="SAM" id="MobiDB-lite"/>
    </source>
</evidence>
<dbReference type="RefSeq" id="XP_019030210.1">
    <property type="nucleotide sequence ID" value="XM_019177826.1"/>
</dbReference>
<keyword evidence="6" id="KW-0732">Signal</keyword>
<keyword evidence="3" id="KW-0274">FAD</keyword>
<evidence type="ECO:0000256" key="3">
    <source>
        <dbReference type="RuleBase" id="RU003968"/>
    </source>
</evidence>
<sequence>MFAIPLLSLLPLLLIPLSATANPRPLNHPHNIDHPHRRALKRSITSDASSVNGESFDFVIAGGGVAGLTLAARLSEWSNVTVLCIEAGGDGTDVEDKIDIPGYSYLNSLTGSAYDWSYNTVAQTDNNDRIMYWPRGKGLGGSGAINGMFWGKAAMEEYDAWATLNPSGNETWNWEEMDKYMKKSENYTAPSSDVKSKFGLVVNASAHGDSGPIQAGYTEYIFDEVAKWIPAWETLGLSALDLAGGSTHGAQLSTSTINTSNQTRSDAKAGYIDPLPPRDNLVILTKQQVTSVVFNGSTDASGNIIASGVTFQSAKGETSYSVQANKEVLVAGGTVGSPQILQLSGVGPKTLLSNLDIDVNLDLPVGYNLQDHISYSMYWSTPQGTLTWNNLSTSDTLQASELAEYKSSQTGMWTYVNEAVGYPSMADIMDSDSAASTYADDVSDKISDTVSDVTSWLDLPDNVATGLTAQYKIQQEWLTGDIGQLEIILTMLGNGGNEMGIQVALQHPFSRGTILINSTDPFTQPHINPDYFGVGFDIDIIGYGSEFARRLAAASPLSDVMIKETAPGSTVTGDTLANYTKNNAGTEYHPVGTCSMLPKDSGGVVDTTLTVYGSANLRVIDTSIVPLELSTHTMATTYGIAEKAADIIKKKHWVVTAADETTSAAAVASTATAGKATDTAVTGSTNQDSADSSSSTLSTGAKIGIGIGAGVGAAAVLAGLLVFCLAKKRKNKKVDEKGWYGDRAGGWNEQGGAETPYKAAGPAYPMAAFNSHDPYDSPTPGFVGHSRNDSFNTIATADLASRTPMRNSSSFSYGGAGLGPDNGAGPYRDHDVMSDDGGHGHQGQGHVYQPPGAGGHTAVAPGQQQWGSQVYHPVNIR</sequence>
<evidence type="ECO:0000313" key="10">
    <source>
        <dbReference type="Proteomes" id="UP000094819"/>
    </source>
</evidence>
<keyword evidence="3" id="KW-0285">Flavoprotein</keyword>
<dbReference type="SUPFAM" id="SSF54373">
    <property type="entry name" value="FAD-linked reductases, C-terminal domain"/>
    <property type="match status" value="1"/>
</dbReference>
<dbReference type="EMBL" id="AWGH01000018">
    <property type="protein sequence ID" value="ODN92076.1"/>
    <property type="molecule type" value="Genomic_DNA"/>
</dbReference>
<protein>
    <submittedName>
        <fullName evidence="9">Glucose oxidase</fullName>
    </submittedName>
</protein>
<keyword evidence="5" id="KW-1133">Transmembrane helix</keyword>
<feature type="region of interest" description="Disordered" evidence="4">
    <location>
        <begin position="676"/>
        <end position="695"/>
    </location>
</feature>
<dbReference type="AlphaFoldDB" id="A0A1E3IVZ1"/>
<dbReference type="Proteomes" id="UP000094819">
    <property type="component" value="Unassembled WGS sequence"/>
</dbReference>
<dbReference type="Gene3D" id="3.30.560.10">
    <property type="entry name" value="Glucose Oxidase, domain 3"/>
    <property type="match status" value="1"/>
</dbReference>
<keyword evidence="10" id="KW-1185">Reference proteome</keyword>
<dbReference type="InterPro" id="IPR007867">
    <property type="entry name" value="GMC_OxRtase_C"/>
</dbReference>
<gene>
    <name evidence="9" type="ORF">L198_05748</name>
</gene>
<dbReference type="PANTHER" id="PTHR11552">
    <property type="entry name" value="GLUCOSE-METHANOL-CHOLINE GMC OXIDOREDUCTASE"/>
    <property type="match status" value="1"/>
</dbReference>
<evidence type="ECO:0000256" key="2">
    <source>
        <dbReference type="ARBA" id="ARBA00010790"/>
    </source>
</evidence>
<reference evidence="9 10" key="1">
    <citation type="submission" date="2016-06" db="EMBL/GenBank/DDBJ databases">
        <title>Evolution of pathogenesis and genome organization in the Tremellales.</title>
        <authorList>
            <person name="Cuomo C."/>
            <person name="Litvintseva A."/>
            <person name="Heitman J."/>
            <person name="Chen Y."/>
            <person name="Sun S."/>
            <person name="Springer D."/>
            <person name="Dromer F."/>
            <person name="Young S."/>
            <person name="Zeng Q."/>
            <person name="Chapman S."/>
            <person name="Gujja S."/>
            <person name="Saif S."/>
            <person name="Birren B."/>
        </authorList>
    </citation>
    <scope>NUCLEOTIDE SEQUENCE [LARGE SCALE GENOMIC DNA]</scope>
    <source>
        <strain evidence="9 10">CBS 7118</strain>
    </source>
</reference>
<keyword evidence="5" id="KW-0472">Membrane</keyword>
<dbReference type="Gene3D" id="3.50.50.60">
    <property type="entry name" value="FAD/NAD(P)-binding domain"/>
    <property type="match status" value="1"/>
</dbReference>
<dbReference type="SUPFAM" id="SSF51905">
    <property type="entry name" value="FAD/NAD(P)-binding domain"/>
    <property type="match status" value="1"/>
</dbReference>
<accession>A0A1E3IVZ1</accession>
<feature type="compositionally biased region" description="Low complexity" evidence="4">
    <location>
        <begin position="684"/>
        <end position="695"/>
    </location>
</feature>
<evidence type="ECO:0000256" key="1">
    <source>
        <dbReference type="ARBA" id="ARBA00001974"/>
    </source>
</evidence>
<feature type="chain" id="PRO_5009129968" evidence="6">
    <location>
        <begin position="22"/>
        <end position="877"/>
    </location>
</feature>
<dbReference type="PANTHER" id="PTHR11552:SF218">
    <property type="entry name" value="GLUCOSE-METHANOL-CHOLINE OXIDOREDUCTASE N-TERMINAL DOMAIN-CONTAINING PROTEIN"/>
    <property type="match status" value="1"/>
</dbReference>
<evidence type="ECO:0000313" key="9">
    <source>
        <dbReference type="EMBL" id="ODN92076.1"/>
    </source>
</evidence>
<feature type="domain" description="Glucose-methanol-choline oxidoreductase N-terminal" evidence="8">
    <location>
        <begin position="333"/>
        <end position="347"/>
    </location>
</feature>
<evidence type="ECO:0000256" key="6">
    <source>
        <dbReference type="SAM" id="SignalP"/>
    </source>
</evidence>
<feature type="transmembrane region" description="Helical" evidence="5">
    <location>
        <begin position="703"/>
        <end position="726"/>
    </location>
</feature>
<dbReference type="Pfam" id="PF00732">
    <property type="entry name" value="GMC_oxred_N"/>
    <property type="match status" value="1"/>
</dbReference>
<feature type="domain" description="Glucose-methanol-choline oxidoreductase N-terminal" evidence="7">
    <location>
        <begin position="136"/>
        <end position="159"/>
    </location>
</feature>
<dbReference type="PROSITE" id="PS00624">
    <property type="entry name" value="GMC_OXRED_2"/>
    <property type="match status" value="1"/>
</dbReference>
<comment type="cofactor">
    <cofactor evidence="1">
        <name>FAD</name>
        <dbReference type="ChEBI" id="CHEBI:57692"/>
    </cofactor>
</comment>
<proteinExistence type="inferred from homology"/>
<feature type="signal peptide" evidence="6">
    <location>
        <begin position="1"/>
        <end position="21"/>
    </location>
</feature>
<evidence type="ECO:0000256" key="5">
    <source>
        <dbReference type="SAM" id="Phobius"/>
    </source>
</evidence>
<dbReference type="GO" id="GO:0016614">
    <property type="term" value="F:oxidoreductase activity, acting on CH-OH group of donors"/>
    <property type="evidence" value="ECO:0007669"/>
    <property type="project" value="InterPro"/>
</dbReference>
<feature type="region of interest" description="Disordered" evidence="4">
    <location>
        <begin position="853"/>
        <end position="877"/>
    </location>
</feature>
<dbReference type="InterPro" id="IPR036188">
    <property type="entry name" value="FAD/NAD-bd_sf"/>
</dbReference>
<dbReference type="GO" id="GO:0050660">
    <property type="term" value="F:flavin adenine dinucleotide binding"/>
    <property type="evidence" value="ECO:0007669"/>
    <property type="project" value="InterPro"/>
</dbReference>